<reference evidence="2" key="1">
    <citation type="submission" date="2014-08" db="EMBL/GenBank/DDBJ databases">
        <title>Draft genome sequences of Sphingobium herbicidovorans.</title>
        <authorList>
            <person name="Gan H.M."/>
            <person name="Gan H.Y."/>
            <person name="Savka M.A."/>
        </authorList>
    </citation>
    <scope>NUCLEOTIDE SEQUENCE [LARGE SCALE GENOMIC DNA]</scope>
    <source>
        <strain evidence="2">NBRC 16415</strain>
    </source>
</reference>
<dbReference type="Proteomes" id="UP000024284">
    <property type="component" value="Unassembled WGS sequence"/>
</dbReference>
<dbReference type="NCBIfam" id="TIGR04433">
    <property type="entry name" value="UrcA_uranyl"/>
    <property type="match status" value="1"/>
</dbReference>
<comment type="caution">
    <text evidence="2">The sequence shown here is derived from an EMBL/GenBank/DDBJ whole genome shotgun (WGS) entry which is preliminary data.</text>
</comment>
<dbReference type="AlphaFoldDB" id="A0A086PBU6"/>
<sequence length="111" mass="11997">MRSWRMALPLAVGLASPNVAAAAEHGVSMAVSYGDLDLSQPADSRRLHARTQRAARTLCAQPRQGVLASPAEILCRRAAMEKAQRQIERAVAFAVERRSLAQRGFATATAR</sequence>
<gene>
    <name evidence="2" type="ORF">BV98_001395</name>
</gene>
<dbReference type="STRING" id="76947.GCA_002080435_03952"/>
<feature type="chain" id="PRO_5001813288" description="UrcA family protein" evidence="1">
    <location>
        <begin position="22"/>
        <end position="111"/>
    </location>
</feature>
<proteinExistence type="predicted"/>
<name>A0A086PBU6_SPHHM</name>
<dbReference type="OrthoDB" id="7471582at2"/>
<feature type="signal peptide" evidence="1">
    <location>
        <begin position="1"/>
        <end position="21"/>
    </location>
</feature>
<dbReference type="RefSeq" id="WP_081570585.1">
    <property type="nucleotide sequence ID" value="NZ_BCZD01000037.1"/>
</dbReference>
<dbReference type="InterPro" id="IPR030972">
    <property type="entry name" value="UrcA_uranyl"/>
</dbReference>
<keyword evidence="3" id="KW-1185">Reference proteome</keyword>
<dbReference type="EMBL" id="JFZA02000010">
    <property type="protein sequence ID" value="KFG90864.1"/>
    <property type="molecule type" value="Genomic_DNA"/>
</dbReference>
<organism evidence="2 3">
    <name type="scientific">Sphingobium herbicidovorans (strain ATCC 700291 / DSM 11019 / CCUG 56400 / KCTC 2939 / LMG 18315 / NBRC 16415 / MH)</name>
    <name type="common">Sphingomonas herbicidovorans</name>
    <dbReference type="NCBI Taxonomy" id="1219045"/>
    <lineage>
        <taxon>Bacteria</taxon>
        <taxon>Pseudomonadati</taxon>
        <taxon>Pseudomonadota</taxon>
        <taxon>Alphaproteobacteria</taxon>
        <taxon>Sphingomonadales</taxon>
        <taxon>Sphingomonadaceae</taxon>
        <taxon>Sphingobium</taxon>
    </lineage>
</organism>
<accession>A0A086PBU6</accession>
<evidence type="ECO:0000256" key="1">
    <source>
        <dbReference type="SAM" id="SignalP"/>
    </source>
</evidence>
<evidence type="ECO:0000313" key="3">
    <source>
        <dbReference type="Proteomes" id="UP000024284"/>
    </source>
</evidence>
<protein>
    <recommendedName>
        <fullName evidence="4">UrcA family protein</fullName>
    </recommendedName>
</protein>
<evidence type="ECO:0008006" key="4">
    <source>
        <dbReference type="Google" id="ProtNLM"/>
    </source>
</evidence>
<evidence type="ECO:0000313" key="2">
    <source>
        <dbReference type="EMBL" id="KFG90864.1"/>
    </source>
</evidence>
<keyword evidence="1" id="KW-0732">Signal</keyword>